<dbReference type="RefSeq" id="XP_034255753.1">
    <property type="nucleotide sequence ID" value="XM_034399862.1"/>
</dbReference>
<dbReference type="GeneID" id="117653882"/>
<reference evidence="3" key="1">
    <citation type="submission" date="2025-08" db="UniProtKB">
        <authorList>
            <consortium name="RefSeq"/>
        </authorList>
    </citation>
    <scope>IDENTIFICATION</scope>
    <source>
        <tissue evidence="3">Total insect</tissue>
    </source>
</reference>
<dbReference type="KEGG" id="tpal:117653882"/>
<dbReference type="OrthoDB" id="2372305at2759"/>
<proteinExistence type="predicted"/>
<dbReference type="AlphaFoldDB" id="A0A6P9AC52"/>
<evidence type="ECO:0000313" key="2">
    <source>
        <dbReference type="Proteomes" id="UP000515158"/>
    </source>
</evidence>
<accession>A0A6P9AC52</accession>
<dbReference type="CTD" id="39219"/>
<dbReference type="FunCoup" id="A0A6P9AC52">
    <property type="interactions" value="92"/>
</dbReference>
<protein>
    <submittedName>
        <fullName evidence="3">Biogenesis of lysosome-related organelles complex 1 subunit 4</fullName>
    </submittedName>
</protein>
<dbReference type="InterPro" id="IPR024857">
    <property type="entry name" value="Cappuccino"/>
</dbReference>
<dbReference type="PANTHER" id="PTHR16230">
    <property type="entry name" value="CAPPUCCINO"/>
    <property type="match status" value="1"/>
</dbReference>
<feature type="compositionally biased region" description="Polar residues" evidence="1">
    <location>
        <begin position="156"/>
        <end position="169"/>
    </location>
</feature>
<evidence type="ECO:0000256" key="1">
    <source>
        <dbReference type="SAM" id="MobiDB-lite"/>
    </source>
</evidence>
<dbReference type="PANTHER" id="PTHR16230:SF3">
    <property type="entry name" value="BIOGENESIS OF LYSOSOMAL ORGANELLES COMPLEX-1, SUBUNIT 4, CAPPUCCINO"/>
    <property type="match status" value="1"/>
</dbReference>
<keyword evidence="2" id="KW-1185">Reference proteome</keyword>
<gene>
    <name evidence="3" type="primary">LOC117653882</name>
</gene>
<dbReference type="Proteomes" id="UP000515158">
    <property type="component" value="Unplaced"/>
</dbReference>
<organism evidence="3">
    <name type="scientific">Thrips palmi</name>
    <name type="common">Melon thrips</name>
    <dbReference type="NCBI Taxonomy" id="161013"/>
    <lineage>
        <taxon>Eukaryota</taxon>
        <taxon>Metazoa</taxon>
        <taxon>Ecdysozoa</taxon>
        <taxon>Arthropoda</taxon>
        <taxon>Hexapoda</taxon>
        <taxon>Insecta</taxon>
        <taxon>Pterygota</taxon>
        <taxon>Neoptera</taxon>
        <taxon>Paraneoptera</taxon>
        <taxon>Thysanoptera</taxon>
        <taxon>Terebrantia</taxon>
        <taxon>Thripoidea</taxon>
        <taxon>Thripidae</taxon>
        <taxon>Thrips</taxon>
    </lineage>
</organism>
<dbReference type="InParanoid" id="A0A6P9AC52"/>
<name>A0A6P9AC52_THRPL</name>
<evidence type="ECO:0000313" key="3">
    <source>
        <dbReference type="RefSeq" id="XP_034255753.1"/>
    </source>
</evidence>
<sequence length="169" mass="18319">MPADKMVPELADDYAAFLKFDLTKELSAATESVEDMLTRLEEFQSLIHMVEADGFEGVNSLSTEILGRKGELKQLGDRIDGLEHLVHRVKHDVDKVESLLNTAEAEANSADGAPILKALGSLFTKKPVVDLAGTSRTAPSTPFSPPEIFQADKVFSSPNDAESSSEQSK</sequence>
<feature type="region of interest" description="Disordered" evidence="1">
    <location>
        <begin position="133"/>
        <end position="169"/>
    </location>
</feature>
<dbReference type="GO" id="GO:0031083">
    <property type="term" value="C:BLOC-1 complex"/>
    <property type="evidence" value="ECO:0007669"/>
    <property type="project" value="TreeGrafter"/>
</dbReference>